<reference evidence="2 3" key="1">
    <citation type="submission" date="2016-11" db="EMBL/GenBank/DDBJ databases">
        <authorList>
            <person name="Jaros S."/>
            <person name="Januszkiewicz K."/>
            <person name="Wedrychowicz H."/>
        </authorList>
    </citation>
    <scope>NUCLEOTIDE SEQUENCE [LARGE SCALE GENOMIC DNA]</scope>
    <source>
        <strain evidence="2 3">DSM 6191</strain>
    </source>
</reference>
<keyword evidence="1" id="KW-1133">Transmembrane helix</keyword>
<accession>A0A1M6E0S4</accession>
<evidence type="ECO:0000313" key="2">
    <source>
        <dbReference type="EMBL" id="SHI78878.1"/>
    </source>
</evidence>
<dbReference type="AlphaFoldDB" id="A0A1M6E0S4"/>
<dbReference type="EMBL" id="FQXU01000020">
    <property type="protein sequence ID" value="SHI78878.1"/>
    <property type="molecule type" value="Genomic_DNA"/>
</dbReference>
<sequence>MKFRKELIRLDLVRDMVIYFILVIVALILIFNIDYIGRG</sequence>
<organism evidence="2 3">
    <name type="scientific">Clostridium intestinale DSM 6191</name>
    <dbReference type="NCBI Taxonomy" id="1121320"/>
    <lineage>
        <taxon>Bacteria</taxon>
        <taxon>Bacillati</taxon>
        <taxon>Bacillota</taxon>
        <taxon>Clostridia</taxon>
        <taxon>Eubacteriales</taxon>
        <taxon>Clostridiaceae</taxon>
        <taxon>Clostridium</taxon>
    </lineage>
</organism>
<evidence type="ECO:0000313" key="3">
    <source>
        <dbReference type="Proteomes" id="UP000184241"/>
    </source>
</evidence>
<evidence type="ECO:0000256" key="1">
    <source>
        <dbReference type="SAM" id="Phobius"/>
    </source>
</evidence>
<dbReference type="Proteomes" id="UP000184241">
    <property type="component" value="Unassembled WGS sequence"/>
</dbReference>
<keyword evidence="1" id="KW-0812">Transmembrane</keyword>
<gene>
    <name evidence="2" type="ORF">SAMN02745941_04347</name>
</gene>
<name>A0A1M6E0S4_9CLOT</name>
<keyword evidence="1" id="KW-0472">Membrane</keyword>
<feature type="transmembrane region" description="Helical" evidence="1">
    <location>
        <begin position="12"/>
        <end position="33"/>
    </location>
</feature>
<proteinExistence type="predicted"/>
<protein>
    <submittedName>
        <fullName evidence="2">Uncharacterized protein</fullName>
    </submittedName>
</protein>